<dbReference type="EC" id="1.1.1.133" evidence="3 6"/>
<dbReference type="PANTHER" id="PTHR10491:SF4">
    <property type="entry name" value="METHIONINE ADENOSYLTRANSFERASE 2 SUBUNIT BETA"/>
    <property type="match status" value="1"/>
</dbReference>
<evidence type="ECO:0000259" key="7">
    <source>
        <dbReference type="Pfam" id="PF04321"/>
    </source>
</evidence>
<dbReference type="EMBL" id="JADJEV010000005">
    <property type="protein sequence ID" value="MBK6974853.1"/>
    <property type="molecule type" value="Genomic_DNA"/>
</dbReference>
<organism evidence="8 9">
    <name type="scientific">Candidatus Methylophosphatis roskildensis</name>
    <dbReference type="NCBI Taxonomy" id="2899263"/>
    <lineage>
        <taxon>Bacteria</taxon>
        <taxon>Pseudomonadati</taxon>
        <taxon>Pseudomonadota</taxon>
        <taxon>Betaproteobacteria</taxon>
        <taxon>Nitrosomonadales</taxon>
        <taxon>Sterolibacteriaceae</taxon>
        <taxon>Candidatus Methylophosphatis</taxon>
    </lineage>
</organism>
<dbReference type="InterPro" id="IPR029903">
    <property type="entry name" value="RmlD-like-bd"/>
</dbReference>
<dbReference type="GO" id="GO:0019305">
    <property type="term" value="P:dTDP-rhamnose biosynthetic process"/>
    <property type="evidence" value="ECO:0007669"/>
    <property type="project" value="TreeGrafter"/>
</dbReference>
<dbReference type="Gene3D" id="3.40.50.720">
    <property type="entry name" value="NAD(P)-binding Rossmann-like Domain"/>
    <property type="match status" value="1"/>
</dbReference>
<evidence type="ECO:0000256" key="6">
    <source>
        <dbReference type="RuleBase" id="RU364082"/>
    </source>
</evidence>
<proteinExistence type="inferred from homology"/>
<keyword evidence="6 8" id="KW-0560">Oxidoreductase</keyword>
<accession>A0A9D7E6R6</accession>
<dbReference type="Proteomes" id="UP000807785">
    <property type="component" value="Unassembled WGS sequence"/>
</dbReference>
<evidence type="ECO:0000313" key="9">
    <source>
        <dbReference type="Proteomes" id="UP000807785"/>
    </source>
</evidence>
<gene>
    <name evidence="8" type="primary">rfbD</name>
    <name evidence="8" type="ORF">IPH26_18640</name>
</gene>
<comment type="cofactor">
    <cofactor evidence="6">
        <name>Mg(2+)</name>
        <dbReference type="ChEBI" id="CHEBI:18420"/>
    </cofactor>
    <text evidence="6">Binds 1 Mg(2+) ion per monomer.</text>
</comment>
<feature type="domain" description="RmlD-like substrate binding" evidence="7">
    <location>
        <begin position="1"/>
        <end position="293"/>
    </location>
</feature>
<evidence type="ECO:0000256" key="4">
    <source>
        <dbReference type="ARBA" id="ARBA00017099"/>
    </source>
</evidence>
<keyword evidence="6" id="KW-0521">NADP</keyword>
<dbReference type="GO" id="GO:0005829">
    <property type="term" value="C:cytosol"/>
    <property type="evidence" value="ECO:0007669"/>
    <property type="project" value="TreeGrafter"/>
</dbReference>
<reference evidence="8" key="1">
    <citation type="submission" date="2020-10" db="EMBL/GenBank/DDBJ databases">
        <title>Connecting structure to function with the recovery of over 1000 high-quality activated sludge metagenome-assembled genomes encoding full-length rRNA genes using long-read sequencing.</title>
        <authorList>
            <person name="Singleton C.M."/>
            <person name="Petriglieri F."/>
            <person name="Kristensen J.M."/>
            <person name="Kirkegaard R.H."/>
            <person name="Michaelsen T.Y."/>
            <person name="Andersen M.H."/>
            <person name="Karst S.M."/>
            <person name="Dueholm M.S."/>
            <person name="Nielsen P.H."/>
            <person name="Albertsen M."/>
        </authorList>
    </citation>
    <scope>NUCLEOTIDE SEQUENCE</scope>
    <source>
        <strain evidence="8">Bjer_18-Q3-R1-45_BAT3C.347</strain>
    </source>
</reference>
<name>A0A9D7E6R6_9PROT</name>
<comment type="pathway">
    <text evidence="1 6">Carbohydrate biosynthesis; dTDP-L-rhamnose biosynthesis.</text>
</comment>
<evidence type="ECO:0000256" key="2">
    <source>
        <dbReference type="ARBA" id="ARBA00010944"/>
    </source>
</evidence>
<dbReference type="Gene3D" id="3.90.25.10">
    <property type="entry name" value="UDP-galactose 4-epimerase, domain 1"/>
    <property type="match status" value="1"/>
</dbReference>
<dbReference type="CDD" id="cd05254">
    <property type="entry name" value="dTDP_HR_like_SDR_e"/>
    <property type="match status" value="1"/>
</dbReference>
<comment type="caution">
    <text evidence="8">The sequence shown here is derived from an EMBL/GenBank/DDBJ whole genome shotgun (WGS) entry which is preliminary data.</text>
</comment>
<dbReference type="GO" id="GO:0008831">
    <property type="term" value="F:dTDP-4-dehydrorhamnose reductase activity"/>
    <property type="evidence" value="ECO:0007669"/>
    <property type="project" value="UniProtKB-EC"/>
</dbReference>
<comment type="similarity">
    <text evidence="2 6">Belongs to the dTDP-4-dehydrorhamnose reductase family.</text>
</comment>
<comment type="function">
    <text evidence="6">Catalyzes the reduction of dTDP-6-deoxy-L-lyxo-4-hexulose to yield dTDP-L-rhamnose.</text>
</comment>
<sequence length="296" mass="31986">MKWLVTGRDGQVGWELSRALQPLGEVVPLGRVEADLAVPDSLRDRVLQERPAVIVNAAAYTAVDKAESEPDLAMRINGEAPAELARAARDTGALLIHYSTDYVFDGAKEGSYLEDDLPNPISQYGRSKLCGERAIAESGCRYAILRTQWVFGSHGGNFLRTILRLAGGRECLRIVSDQFGAPTSARLIADVTAQMLGRMAGGELAPDGVYHLAAAGRASWYDYASFVVATARTLPGLAERLKVKSIEPIATADYPLPATRPVNACFDCGKLERAFGLTLPPWQRGVELCLAELAAR</sequence>
<dbReference type="AlphaFoldDB" id="A0A9D7E6R6"/>
<protein>
    <recommendedName>
        <fullName evidence="4 6">dTDP-4-dehydrorhamnose reductase</fullName>
        <ecNumber evidence="3 6">1.1.1.133</ecNumber>
    </recommendedName>
</protein>
<comment type="catalytic activity">
    <reaction evidence="5 6">
        <text>dTDP-beta-L-rhamnose + NADP(+) = dTDP-4-dehydro-beta-L-rhamnose + NADPH + H(+)</text>
        <dbReference type="Rhea" id="RHEA:21796"/>
        <dbReference type="ChEBI" id="CHEBI:15378"/>
        <dbReference type="ChEBI" id="CHEBI:57510"/>
        <dbReference type="ChEBI" id="CHEBI:57783"/>
        <dbReference type="ChEBI" id="CHEBI:58349"/>
        <dbReference type="ChEBI" id="CHEBI:62830"/>
        <dbReference type="EC" id="1.1.1.133"/>
    </reaction>
</comment>
<dbReference type="Pfam" id="PF04321">
    <property type="entry name" value="RmlD_sub_bind"/>
    <property type="match status" value="1"/>
</dbReference>
<evidence type="ECO:0000313" key="8">
    <source>
        <dbReference type="EMBL" id="MBK6974853.1"/>
    </source>
</evidence>
<evidence type="ECO:0000256" key="1">
    <source>
        <dbReference type="ARBA" id="ARBA00004781"/>
    </source>
</evidence>
<evidence type="ECO:0000256" key="3">
    <source>
        <dbReference type="ARBA" id="ARBA00012929"/>
    </source>
</evidence>
<dbReference type="InterPro" id="IPR005913">
    <property type="entry name" value="dTDP_dehydrorham_reduct"/>
</dbReference>
<evidence type="ECO:0000256" key="5">
    <source>
        <dbReference type="ARBA" id="ARBA00048200"/>
    </source>
</evidence>
<dbReference type="InterPro" id="IPR036291">
    <property type="entry name" value="NAD(P)-bd_dom_sf"/>
</dbReference>
<dbReference type="SUPFAM" id="SSF51735">
    <property type="entry name" value="NAD(P)-binding Rossmann-fold domains"/>
    <property type="match status" value="1"/>
</dbReference>
<dbReference type="PANTHER" id="PTHR10491">
    <property type="entry name" value="DTDP-4-DEHYDRORHAMNOSE REDUCTASE"/>
    <property type="match status" value="1"/>
</dbReference>
<dbReference type="NCBIfam" id="TIGR01214">
    <property type="entry name" value="rmlD"/>
    <property type="match status" value="1"/>
</dbReference>